<proteinExistence type="predicted"/>
<reference evidence="2 3" key="1">
    <citation type="journal article" date="2014" name="J. Biotechnol.">
        <title>Complete genome sequence of the actinobacterium Actinoplanes friuliensis HAG 010964, producer of the lipopeptide antibiotic friulimycin.</title>
        <authorList>
            <person name="Ruckert C."/>
            <person name="Szczepanowski R."/>
            <person name="Albersmeier A."/>
            <person name="Goesmann A."/>
            <person name="Fischer N."/>
            <person name="Steinkamper A."/>
            <person name="Puhler A."/>
            <person name="Biener R."/>
            <person name="Schwartz D."/>
            <person name="Kalinowski J."/>
        </authorList>
    </citation>
    <scope>NUCLEOTIDE SEQUENCE [LARGE SCALE GENOMIC DNA]</scope>
    <source>
        <strain evidence="2 3">DSM 7358</strain>
    </source>
</reference>
<dbReference type="eggNOG" id="COG4405">
    <property type="taxonomic scope" value="Bacteria"/>
</dbReference>
<dbReference type="HOGENOM" id="CLU_102450_3_1_11"/>
<dbReference type="SMART" id="SM01022">
    <property type="entry name" value="ASCH"/>
    <property type="match status" value="1"/>
</dbReference>
<feature type="domain" description="ASCH" evidence="1">
    <location>
        <begin position="11"/>
        <end position="137"/>
    </location>
</feature>
<dbReference type="InterPro" id="IPR009326">
    <property type="entry name" value="DUF984"/>
</dbReference>
<dbReference type="RefSeq" id="WP_023362604.1">
    <property type="nucleotide sequence ID" value="NC_022657.1"/>
</dbReference>
<protein>
    <recommendedName>
        <fullName evidence="1">ASCH domain-containing protein</fullName>
    </recommendedName>
</protein>
<keyword evidence="3" id="KW-1185">Reference proteome</keyword>
<evidence type="ECO:0000313" key="2">
    <source>
        <dbReference type="EMBL" id="AGZ42232.1"/>
    </source>
</evidence>
<dbReference type="STRING" id="1246995.AFR_19800"/>
<evidence type="ECO:0000259" key="1">
    <source>
        <dbReference type="SMART" id="SM01022"/>
    </source>
</evidence>
<dbReference type="PANTHER" id="PTHR39203:SF1">
    <property type="entry name" value="CYTOPLASMIC PROTEIN"/>
    <property type="match status" value="1"/>
</dbReference>
<dbReference type="AlphaFoldDB" id="U5VZN5"/>
<dbReference type="Proteomes" id="UP000017746">
    <property type="component" value="Chromosome"/>
</dbReference>
<dbReference type="PANTHER" id="PTHR39203">
    <property type="entry name" value="CYTOPLASMIC PROTEIN-RELATED"/>
    <property type="match status" value="1"/>
</dbReference>
<dbReference type="InterPro" id="IPR007374">
    <property type="entry name" value="ASCH_domain"/>
</dbReference>
<dbReference type="EMBL" id="CP006272">
    <property type="protein sequence ID" value="AGZ42232.1"/>
    <property type="molecule type" value="Genomic_DNA"/>
</dbReference>
<dbReference type="Gene3D" id="3.10.400.10">
    <property type="entry name" value="Sulfate adenylyltransferase"/>
    <property type="match status" value="1"/>
</dbReference>
<dbReference type="PATRIC" id="fig|1246995.3.peg.4018"/>
<dbReference type="SUPFAM" id="SSF88697">
    <property type="entry name" value="PUA domain-like"/>
    <property type="match status" value="1"/>
</dbReference>
<name>U5VZN5_9ACTN</name>
<dbReference type="KEGG" id="afs:AFR_19800"/>
<dbReference type="PIRSF" id="PIRSF021320">
    <property type="entry name" value="DUF984"/>
    <property type="match status" value="1"/>
</dbReference>
<dbReference type="OrthoDB" id="9807542at2"/>
<evidence type="ECO:0000313" key="3">
    <source>
        <dbReference type="Proteomes" id="UP000017746"/>
    </source>
</evidence>
<accession>U5VZN5</accession>
<gene>
    <name evidence="2" type="ORF">AFR_19800</name>
</gene>
<dbReference type="Pfam" id="PF04266">
    <property type="entry name" value="ASCH"/>
    <property type="match status" value="1"/>
</dbReference>
<dbReference type="InterPro" id="IPR015947">
    <property type="entry name" value="PUA-like_sf"/>
</dbReference>
<organism evidence="2 3">
    <name type="scientific">Actinoplanes friuliensis DSM 7358</name>
    <dbReference type="NCBI Taxonomy" id="1246995"/>
    <lineage>
        <taxon>Bacteria</taxon>
        <taxon>Bacillati</taxon>
        <taxon>Actinomycetota</taxon>
        <taxon>Actinomycetes</taxon>
        <taxon>Micromonosporales</taxon>
        <taxon>Micromonosporaceae</taxon>
        <taxon>Actinoplanes</taxon>
    </lineage>
</organism>
<sequence length="143" mass="15437">MDIDAMPRAYFAFPGPLRDQLVGAILSGAKTSTSSLLADYEHEGEALPVVGEVSVVVDSDDQPVAVIETTGVHTVRLGDVDLQHAIDEGEGYTTVAEWRTGHENFWHSPEARASLGDPAFTVDDDTLMVAERFRVVTTLRPAA</sequence>